<name>A0A6C2UMK1_9BACT</name>
<dbReference type="AlphaFoldDB" id="A0A6C2UMK1"/>
<organism evidence="2 3">
    <name type="scientific">Pontiella sulfatireligans</name>
    <dbReference type="NCBI Taxonomy" id="2750658"/>
    <lineage>
        <taxon>Bacteria</taxon>
        <taxon>Pseudomonadati</taxon>
        <taxon>Kiritimatiellota</taxon>
        <taxon>Kiritimatiellia</taxon>
        <taxon>Kiritimatiellales</taxon>
        <taxon>Pontiellaceae</taxon>
        <taxon>Pontiella</taxon>
    </lineage>
</organism>
<protein>
    <recommendedName>
        <fullName evidence="1">NAD(P)-binding domain-containing protein</fullName>
    </recommendedName>
</protein>
<dbReference type="PANTHER" id="PTHR48079:SF6">
    <property type="entry name" value="NAD(P)-BINDING DOMAIN-CONTAINING PROTEIN-RELATED"/>
    <property type="match status" value="1"/>
</dbReference>
<keyword evidence="3" id="KW-1185">Reference proteome</keyword>
<dbReference type="GO" id="GO:0004029">
    <property type="term" value="F:aldehyde dehydrogenase (NAD+) activity"/>
    <property type="evidence" value="ECO:0007669"/>
    <property type="project" value="TreeGrafter"/>
</dbReference>
<accession>A0A6C2UMK1</accession>
<dbReference type="InterPro" id="IPR051783">
    <property type="entry name" value="NAD(P)-dependent_oxidoreduct"/>
</dbReference>
<dbReference type="InterPro" id="IPR016040">
    <property type="entry name" value="NAD(P)-bd_dom"/>
</dbReference>
<dbReference type="RefSeq" id="WP_136062639.1">
    <property type="nucleotide sequence ID" value="NZ_CAAHFH010000002.1"/>
</dbReference>
<reference evidence="2 3" key="1">
    <citation type="submission" date="2019-04" db="EMBL/GenBank/DDBJ databases">
        <authorList>
            <person name="Van Vliet M D."/>
        </authorList>
    </citation>
    <scope>NUCLEOTIDE SEQUENCE [LARGE SCALE GENOMIC DNA]</scope>
    <source>
        <strain evidence="2 3">F21</strain>
    </source>
</reference>
<evidence type="ECO:0000259" key="1">
    <source>
        <dbReference type="Pfam" id="PF13460"/>
    </source>
</evidence>
<dbReference type="Pfam" id="PF13460">
    <property type="entry name" value="NAD_binding_10"/>
    <property type="match status" value="1"/>
</dbReference>
<dbReference type="PANTHER" id="PTHR48079">
    <property type="entry name" value="PROTEIN YEEZ"/>
    <property type="match status" value="1"/>
</dbReference>
<dbReference type="SUPFAM" id="SSF51735">
    <property type="entry name" value="NAD(P)-binding Rossmann-fold domains"/>
    <property type="match status" value="1"/>
</dbReference>
<dbReference type="EMBL" id="CAAHFH010000002">
    <property type="protein sequence ID" value="VGO21153.1"/>
    <property type="molecule type" value="Genomic_DNA"/>
</dbReference>
<feature type="domain" description="NAD(P)-binding" evidence="1">
    <location>
        <begin position="11"/>
        <end position="118"/>
    </location>
</feature>
<dbReference type="InterPro" id="IPR021295">
    <property type="entry name" value="DUF2867"/>
</dbReference>
<dbReference type="Gene3D" id="3.40.50.720">
    <property type="entry name" value="NAD(P)-binding Rossmann-like Domain"/>
    <property type="match status" value="1"/>
</dbReference>
<dbReference type="GO" id="GO:0005737">
    <property type="term" value="C:cytoplasm"/>
    <property type="evidence" value="ECO:0007669"/>
    <property type="project" value="TreeGrafter"/>
</dbReference>
<sequence length="490" mass="54961">MREDRRILLTGATGYVGGKLLRKLEQTGQKINCLARDPSKIQSKASKTFVFQGDVLERSSMWAAFQGVDTAYYLVHSLGDKNDFEAHEMEAAANFASMARGAGVRRIIYLGGLGNESDGLSPHLRSRQDVGRVLRNSGVPTLELRASIVLGAGSLSFEMIRALTEHLPFMVTPKWVSVQAQPIGIRDLLDYLVRALEVELPASRVVEIGGADQVSYRDLMVEYARQRGLRRMMIPIPLLTPWLSSHWLGLVTPLYAAVGRKLIASIRNSTVVEHPESADFFNITPCGMTEAISQALAEEALEFKEPSWLDSIAARMQGTGHRVFHDKNRLIDYRCSTASTSPLTLFHVVSSIGGDNGMFSCNGLWRVREWADRCLGGRNLRRRRGSELPLTVGEKLDFFQVEIVEQDRRIRLKTQMKLPGEAWLEFKVEHSPEGNMFHHAVIYEPKGFMGLVYWHLTYPIHALVFHGMHKAILREGIRQEYDAAAAMITA</sequence>
<evidence type="ECO:0000313" key="2">
    <source>
        <dbReference type="EMBL" id="VGO21153.1"/>
    </source>
</evidence>
<evidence type="ECO:0000313" key="3">
    <source>
        <dbReference type="Proteomes" id="UP000346198"/>
    </source>
</evidence>
<dbReference type="Proteomes" id="UP000346198">
    <property type="component" value="Unassembled WGS sequence"/>
</dbReference>
<proteinExistence type="predicted"/>
<dbReference type="InterPro" id="IPR036291">
    <property type="entry name" value="NAD(P)-bd_dom_sf"/>
</dbReference>
<dbReference type="Pfam" id="PF11066">
    <property type="entry name" value="DUF2867"/>
    <property type="match status" value="1"/>
</dbReference>
<gene>
    <name evidence="2" type="ORF">SCARR_03224</name>
</gene>